<organism evidence="1 2">
    <name type="scientific">Brassica carinata</name>
    <name type="common">Ethiopian mustard</name>
    <name type="synonym">Abyssinian cabbage</name>
    <dbReference type="NCBI Taxonomy" id="52824"/>
    <lineage>
        <taxon>Eukaryota</taxon>
        <taxon>Viridiplantae</taxon>
        <taxon>Streptophyta</taxon>
        <taxon>Embryophyta</taxon>
        <taxon>Tracheophyta</taxon>
        <taxon>Spermatophyta</taxon>
        <taxon>Magnoliopsida</taxon>
        <taxon>eudicotyledons</taxon>
        <taxon>Gunneridae</taxon>
        <taxon>Pentapetalae</taxon>
        <taxon>rosids</taxon>
        <taxon>malvids</taxon>
        <taxon>Brassicales</taxon>
        <taxon>Brassicaceae</taxon>
        <taxon>Brassiceae</taxon>
        <taxon>Brassica</taxon>
    </lineage>
</organism>
<keyword evidence="2" id="KW-1185">Reference proteome</keyword>
<evidence type="ECO:0000313" key="1">
    <source>
        <dbReference type="EMBL" id="KAG2243638.1"/>
    </source>
</evidence>
<protein>
    <recommendedName>
        <fullName evidence="3">Exostosin GT47 domain-containing protein</fullName>
    </recommendedName>
</protein>
<evidence type="ECO:0000313" key="2">
    <source>
        <dbReference type="Proteomes" id="UP000886595"/>
    </source>
</evidence>
<evidence type="ECO:0008006" key="3">
    <source>
        <dbReference type="Google" id="ProtNLM"/>
    </source>
</evidence>
<name>A0A8X7P487_BRACI</name>
<proteinExistence type="predicted"/>
<sequence length="59" mass="6764">MRLHKSSRDLSDGLSQTPRALHHLKEYVDLIAAKYKFSNQLGADHFLVACHDWIVNSTK</sequence>
<comment type="caution">
    <text evidence="1">The sequence shown here is derived from an EMBL/GenBank/DDBJ whole genome shotgun (WGS) entry which is preliminary data.</text>
</comment>
<dbReference type="OrthoDB" id="10624551at2759"/>
<accession>A0A8X7P487</accession>
<reference evidence="1 2" key="1">
    <citation type="submission" date="2020-02" db="EMBL/GenBank/DDBJ databases">
        <authorList>
            <person name="Ma Q."/>
            <person name="Huang Y."/>
            <person name="Song X."/>
            <person name="Pei D."/>
        </authorList>
    </citation>
    <scope>NUCLEOTIDE SEQUENCE [LARGE SCALE GENOMIC DNA]</scope>
    <source>
        <strain evidence="1">Sxm20200214</strain>
        <tissue evidence="1">Leaf</tissue>
    </source>
</reference>
<dbReference type="AlphaFoldDB" id="A0A8X7P487"/>
<dbReference type="EMBL" id="JAAMPC010000169">
    <property type="protein sequence ID" value="KAG2243638.1"/>
    <property type="molecule type" value="Genomic_DNA"/>
</dbReference>
<gene>
    <name evidence="1" type="ORF">Bca52824_094532</name>
</gene>
<dbReference type="Proteomes" id="UP000886595">
    <property type="component" value="Unassembled WGS sequence"/>
</dbReference>